<keyword evidence="2" id="KW-1185">Reference proteome</keyword>
<gene>
    <name evidence="1" type="ORF">VNO80_26919</name>
</gene>
<evidence type="ECO:0000313" key="1">
    <source>
        <dbReference type="EMBL" id="KAK7335143.1"/>
    </source>
</evidence>
<sequence>MLSLCSCLSSLQFTSFPPMKLLTCLVILLGYESELLSHHKYTEKMAKRFPHLFSNKNFFKHLQSTTPIPAIACSSGLCIPIVNAHVHTQGGDSIVRAAAEGAVNATEAVENMGERAKETVETALNAAKNTAELVAESTMAEADTNVVDTAEYRCSEDLGGHLGDGHDSYN</sequence>
<evidence type="ECO:0000313" key="2">
    <source>
        <dbReference type="Proteomes" id="UP001374584"/>
    </source>
</evidence>
<accession>A0AAN9LJD1</accession>
<protein>
    <submittedName>
        <fullName evidence="1">Uncharacterized protein</fullName>
    </submittedName>
</protein>
<proteinExistence type="predicted"/>
<dbReference type="AlphaFoldDB" id="A0AAN9LJD1"/>
<comment type="caution">
    <text evidence="1">The sequence shown here is derived from an EMBL/GenBank/DDBJ whole genome shotgun (WGS) entry which is preliminary data.</text>
</comment>
<organism evidence="1 2">
    <name type="scientific">Phaseolus coccineus</name>
    <name type="common">Scarlet runner bean</name>
    <name type="synonym">Phaseolus multiflorus</name>
    <dbReference type="NCBI Taxonomy" id="3886"/>
    <lineage>
        <taxon>Eukaryota</taxon>
        <taxon>Viridiplantae</taxon>
        <taxon>Streptophyta</taxon>
        <taxon>Embryophyta</taxon>
        <taxon>Tracheophyta</taxon>
        <taxon>Spermatophyta</taxon>
        <taxon>Magnoliopsida</taxon>
        <taxon>eudicotyledons</taxon>
        <taxon>Gunneridae</taxon>
        <taxon>Pentapetalae</taxon>
        <taxon>rosids</taxon>
        <taxon>fabids</taxon>
        <taxon>Fabales</taxon>
        <taxon>Fabaceae</taxon>
        <taxon>Papilionoideae</taxon>
        <taxon>50 kb inversion clade</taxon>
        <taxon>NPAAA clade</taxon>
        <taxon>indigoferoid/millettioid clade</taxon>
        <taxon>Phaseoleae</taxon>
        <taxon>Phaseolus</taxon>
    </lineage>
</organism>
<name>A0AAN9LJD1_PHACN</name>
<reference evidence="1 2" key="1">
    <citation type="submission" date="2024-01" db="EMBL/GenBank/DDBJ databases">
        <title>The genomes of 5 underutilized Papilionoideae crops provide insights into root nodulation and disease resistanc.</title>
        <authorList>
            <person name="Jiang F."/>
        </authorList>
    </citation>
    <scope>NUCLEOTIDE SEQUENCE [LARGE SCALE GENOMIC DNA]</scope>
    <source>
        <strain evidence="1">JINMINGXINNONG_FW02</strain>
        <tissue evidence="1">Leaves</tissue>
    </source>
</reference>
<dbReference type="Proteomes" id="UP001374584">
    <property type="component" value="Unassembled WGS sequence"/>
</dbReference>
<dbReference type="EMBL" id="JAYMYR010000010">
    <property type="protein sequence ID" value="KAK7335143.1"/>
    <property type="molecule type" value="Genomic_DNA"/>
</dbReference>